<dbReference type="InterPro" id="IPR029044">
    <property type="entry name" value="Nucleotide-diphossugar_trans"/>
</dbReference>
<keyword evidence="2" id="KW-1185">Reference proteome</keyword>
<organism evidence="1 2">
    <name type="scientific">Paenibacillus stellifer</name>
    <dbReference type="NCBI Taxonomy" id="169760"/>
    <lineage>
        <taxon>Bacteria</taxon>
        <taxon>Bacillati</taxon>
        <taxon>Bacillota</taxon>
        <taxon>Bacilli</taxon>
        <taxon>Bacillales</taxon>
        <taxon>Paenibacillaceae</taxon>
        <taxon>Paenibacillus</taxon>
    </lineage>
</organism>
<dbReference type="OrthoDB" id="186344at2"/>
<dbReference type="Proteomes" id="UP000029507">
    <property type="component" value="Chromosome"/>
</dbReference>
<reference evidence="1 2" key="1">
    <citation type="submission" date="2014-08" db="EMBL/GenBank/DDBJ databases">
        <title>Comparative genomics of the Paenibacillus odorifer group.</title>
        <authorList>
            <person name="den Bakker H.C."/>
            <person name="Tsai Y.-C."/>
            <person name="Martin N."/>
            <person name="Korlach J."/>
            <person name="Wiedmann M."/>
        </authorList>
    </citation>
    <scope>NUCLEOTIDE SEQUENCE [LARGE SCALE GENOMIC DNA]</scope>
    <source>
        <strain evidence="1 2">DSM 14472</strain>
    </source>
</reference>
<dbReference type="KEGG" id="pste:PSTEL_08170"/>
<dbReference type="STRING" id="169760.PSTEL_08170"/>
<gene>
    <name evidence="1" type="ORF">PSTEL_08170</name>
</gene>
<dbReference type="EMBL" id="CP009286">
    <property type="protein sequence ID" value="AIQ63073.1"/>
    <property type="molecule type" value="Genomic_DNA"/>
</dbReference>
<name>A0A089LUZ9_9BACL</name>
<protein>
    <recommendedName>
        <fullName evidence="3">Glycosyl transferase</fullName>
    </recommendedName>
</protein>
<dbReference type="RefSeq" id="WP_038694533.1">
    <property type="nucleotide sequence ID" value="NZ_CP009286.1"/>
</dbReference>
<evidence type="ECO:0008006" key="3">
    <source>
        <dbReference type="Google" id="ProtNLM"/>
    </source>
</evidence>
<sequence>MIICSVTCADNLHEAKVMARMTKFHMPYARVVICLVERSMHPAALNVPWFDEVILARDLGIPDFETNILKYNLMEAVCSIKPDLFRFLFDRYPDELNLVFTDTDVIPYAPFDDLLFALEYHNILLSPHLIEPFRDPWIYLSVGFFNLGFLALRRSEETMRFLEWWGQRLYSYGYNQAPFNCDQKWIDLAPAYFDITVWKHPGYNVAYWNLHESSRKIISARDGRYWLEQEFPFVSFHYSGLSKSLHYHLERCIPDHENSLYELVRLFQEELWIMGKEELSQIPWSYDYHMDGTPITAEERNSYRG</sequence>
<dbReference type="AlphaFoldDB" id="A0A089LUZ9"/>
<evidence type="ECO:0000313" key="2">
    <source>
        <dbReference type="Proteomes" id="UP000029507"/>
    </source>
</evidence>
<dbReference type="HOGENOM" id="CLU_054561_1_0_9"/>
<proteinExistence type="predicted"/>
<evidence type="ECO:0000313" key="1">
    <source>
        <dbReference type="EMBL" id="AIQ63073.1"/>
    </source>
</evidence>
<dbReference type="SUPFAM" id="SSF53448">
    <property type="entry name" value="Nucleotide-diphospho-sugar transferases"/>
    <property type="match status" value="1"/>
</dbReference>
<accession>A0A089LUZ9</accession>